<comment type="caution">
    <text evidence="9">The sequence shown here is derived from an EMBL/GenBank/DDBJ whole genome shotgun (WGS) entry which is preliminary data.</text>
</comment>
<evidence type="ECO:0000256" key="3">
    <source>
        <dbReference type="ARBA" id="ARBA00022741"/>
    </source>
</evidence>
<evidence type="ECO:0000256" key="6">
    <source>
        <dbReference type="ARBA" id="ARBA00023136"/>
    </source>
</evidence>
<sequence length="153" mass="17467">ALTVSNAVRKESTVGETVNLMSADAQKFMDLTNFIHLIWSSPLQIAVSVVFLWEELKVSVLAGLAVMILLIPINAVLATKSKSFQIRNMKNKDKRLKIMNEILNGIKILKLFAWEPSFEKQVQEIREKELKDMLRFAYLFSVSLFIFTCAPFL</sequence>
<feature type="non-terminal residue" evidence="9">
    <location>
        <position position="1"/>
    </location>
</feature>
<dbReference type="AlphaFoldDB" id="A0AAV6YJ70"/>
<feature type="transmembrane region" description="Helical" evidence="7">
    <location>
        <begin position="34"/>
        <end position="53"/>
    </location>
</feature>
<feature type="non-terminal residue" evidence="9">
    <location>
        <position position="153"/>
    </location>
</feature>
<dbReference type="PROSITE" id="PS50929">
    <property type="entry name" value="ABC_TM1F"/>
    <property type="match status" value="1"/>
</dbReference>
<dbReference type="GO" id="GO:0140359">
    <property type="term" value="F:ABC-type transporter activity"/>
    <property type="evidence" value="ECO:0007669"/>
    <property type="project" value="InterPro"/>
</dbReference>
<evidence type="ECO:0000259" key="8">
    <source>
        <dbReference type="PROSITE" id="PS50929"/>
    </source>
</evidence>
<keyword evidence="5 7" id="KW-1133">Transmembrane helix</keyword>
<evidence type="ECO:0000256" key="4">
    <source>
        <dbReference type="ARBA" id="ARBA00022840"/>
    </source>
</evidence>
<dbReference type="PANTHER" id="PTHR24223:SF176">
    <property type="entry name" value="ATP-BINDING CASSETTE SUB-FAMILY C MEMBER 2"/>
    <property type="match status" value="1"/>
</dbReference>
<dbReference type="SUPFAM" id="SSF90123">
    <property type="entry name" value="ABC transporter transmembrane region"/>
    <property type="match status" value="1"/>
</dbReference>
<evidence type="ECO:0000313" key="9">
    <source>
        <dbReference type="EMBL" id="KAG8535319.1"/>
    </source>
</evidence>
<keyword evidence="6 7" id="KW-0472">Membrane</keyword>
<accession>A0AAV6YJ70</accession>
<keyword evidence="10" id="KW-1185">Reference proteome</keyword>
<dbReference type="GO" id="GO:0005524">
    <property type="term" value="F:ATP binding"/>
    <property type="evidence" value="ECO:0007669"/>
    <property type="project" value="UniProtKB-KW"/>
</dbReference>
<evidence type="ECO:0000256" key="1">
    <source>
        <dbReference type="ARBA" id="ARBA00022448"/>
    </source>
</evidence>
<dbReference type="Proteomes" id="UP000824782">
    <property type="component" value="Unassembled WGS sequence"/>
</dbReference>
<dbReference type="PANTHER" id="PTHR24223">
    <property type="entry name" value="ATP-BINDING CASSETTE SUB-FAMILY C"/>
    <property type="match status" value="1"/>
</dbReference>
<dbReference type="InterPro" id="IPR036640">
    <property type="entry name" value="ABC1_TM_sf"/>
</dbReference>
<keyword evidence="4" id="KW-0067">ATP-binding</keyword>
<keyword evidence="3" id="KW-0547">Nucleotide-binding</keyword>
<dbReference type="GO" id="GO:0016324">
    <property type="term" value="C:apical plasma membrane"/>
    <property type="evidence" value="ECO:0007669"/>
    <property type="project" value="TreeGrafter"/>
</dbReference>
<gene>
    <name evidence="9" type="ORF">GDO81_028830</name>
</gene>
<keyword evidence="1" id="KW-0813">Transport</keyword>
<dbReference type="EMBL" id="WNYA01070768">
    <property type="protein sequence ID" value="KAG8535319.1"/>
    <property type="molecule type" value="Genomic_DNA"/>
</dbReference>
<dbReference type="Pfam" id="PF00664">
    <property type="entry name" value="ABC_membrane"/>
    <property type="match status" value="1"/>
</dbReference>
<protein>
    <recommendedName>
        <fullName evidence="8">ABC transmembrane type-1 domain-containing protein</fullName>
    </recommendedName>
</protein>
<keyword evidence="2 7" id="KW-0812">Transmembrane</keyword>
<proteinExistence type="predicted"/>
<dbReference type="InterPro" id="IPR050173">
    <property type="entry name" value="ABC_transporter_C-like"/>
</dbReference>
<evidence type="ECO:0000256" key="7">
    <source>
        <dbReference type="SAM" id="Phobius"/>
    </source>
</evidence>
<dbReference type="InterPro" id="IPR011527">
    <property type="entry name" value="ABC1_TM_dom"/>
</dbReference>
<organism evidence="9 10">
    <name type="scientific">Engystomops pustulosus</name>
    <name type="common">Tungara frog</name>
    <name type="synonym">Physalaemus pustulosus</name>
    <dbReference type="NCBI Taxonomy" id="76066"/>
    <lineage>
        <taxon>Eukaryota</taxon>
        <taxon>Metazoa</taxon>
        <taxon>Chordata</taxon>
        <taxon>Craniata</taxon>
        <taxon>Vertebrata</taxon>
        <taxon>Euteleostomi</taxon>
        <taxon>Amphibia</taxon>
        <taxon>Batrachia</taxon>
        <taxon>Anura</taxon>
        <taxon>Neobatrachia</taxon>
        <taxon>Hyloidea</taxon>
        <taxon>Leptodactylidae</taxon>
        <taxon>Leiuperinae</taxon>
        <taxon>Engystomops</taxon>
    </lineage>
</organism>
<reference evidence="9" key="1">
    <citation type="thesis" date="2020" institute="ProQuest LLC" country="789 East Eisenhower Parkway, Ann Arbor, MI, USA">
        <title>Comparative Genomics and Chromosome Evolution.</title>
        <authorList>
            <person name="Mudd A.B."/>
        </authorList>
    </citation>
    <scope>NUCLEOTIDE SEQUENCE</scope>
    <source>
        <strain evidence="9">237g6f4</strain>
        <tissue evidence="9">Blood</tissue>
    </source>
</reference>
<evidence type="ECO:0000256" key="5">
    <source>
        <dbReference type="ARBA" id="ARBA00022989"/>
    </source>
</evidence>
<evidence type="ECO:0000313" key="10">
    <source>
        <dbReference type="Proteomes" id="UP000824782"/>
    </source>
</evidence>
<feature type="transmembrane region" description="Helical" evidence="7">
    <location>
        <begin position="134"/>
        <end position="152"/>
    </location>
</feature>
<feature type="domain" description="ABC transmembrane type-1" evidence="8">
    <location>
        <begin position="1"/>
        <end position="153"/>
    </location>
</feature>
<evidence type="ECO:0000256" key="2">
    <source>
        <dbReference type="ARBA" id="ARBA00022692"/>
    </source>
</evidence>
<dbReference type="Gene3D" id="1.20.1560.10">
    <property type="entry name" value="ABC transporter type 1, transmembrane domain"/>
    <property type="match status" value="1"/>
</dbReference>
<name>A0AAV6YJ70_ENGPU</name>
<feature type="transmembrane region" description="Helical" evidence="7">
    <location>
        <begin position="59"/>
        <end position="77"/>
    </location>
</feature>